<dbReference type="Proteomes" id="UP001499933">
    <property type="component" value="Unassembled WGS sequence"/>
</dbReference>
<feature type="transmembrane region" description="Helical" evidence="5">
    <location>
        <begin position="124"/>
        <end position="149"/>
    </location>
</feature>
<evidence type="ECO:0000256" key="4">
    <source>
        <dbReference type="ARBA" id="ARBA00023136"/>
    </source>
</evidence>
<evidence type="ECO:0000313" key="7">
    <source>
        <dbReference type="EMBL" id="GAA1946228.1"/>
    </source>
</evidence>
<evidence type="ECO:0000256" key="3">
    <source>
        <dbReference type="ARBA" id="ARBA00022989"/>
    </source>
</evidence>
<comment type="subcellular location">
    <subcellularLocation>
        <location evidence="1">Membrane</location>
        <topology evidence="1">Multi-pass membrane protein</topology>
    </subcellularLocation>
</comment>
<evidence type="ECO:0000256" key="5">
    <source>
        <dbReference type="SAM" id="Phobius"/>
    </source>
</evidence>
<proteinExistence type="predicted"/>
<protein>
    <submittedName>
        <fullName evidence="7">RDD family protein</fullName>
    </submittedName>
</protein>
<feature type="transmembrane region" description="Helical" evidence="5">
    <location>
        <begin position="35"/>
        <end position="59"/>
    </location>
</feature>
<dbReference type="InterPro" id="IPR010432">
    <property type="entry name" value="RDD"/>
</dbReference>
<feature type="transmembrane region" description="Helical" evidence="5">
    <location>
        <begin position="71"/>
        <end position="93"/>
    </location>
</feature>
<dbReference type="RefSeq" id="WP_344090906.1">
    <property type="nucleotide sequence ID" value="NZ_BAAAOG010000001.1"/>
</dbReference>
<evidence type="ECO:0000256" key="2">
    <source>
        <dbReference type="ARBA" id="ARBA00022692"/>
    </source>
</evidence>
<dbReference type="Pfam" id="PF06271">
    <property type="entry name" value="RDD"/>
    <property type="match status" value="1"/>
</dbReference>
<comment type="caution">
    <text evidence="7">The sequence shown here is derived from an EMBL/GenBank/DDBJ whole genome shotgun (WGS) entry which is preliminary data.</text>
</comment>
<dbReference type="PANTHER" id="PTHR38480">
    <property type="entry name" value="SLR0254 PROTEIN"/>
    <property type="match status" value="1"/>
</dbReference>
<keyword evidence="8" id="KW-1185">Reference proteome</keyword>
<keyword evidence="4 5" id="KW-0472">Membrane</keyword>
<dbReference type="PANTHER" id="PTHR38480:SF1">
    <property type="entry name" value="SLR0254 PROTEIN"/>
    <property type="match status" value="1"/>
</dbReference>
<evidence type="ECO:0000313" key="8">
    <source>
        <dbReference type="Proteomes" id="UP001499933"/>
    </source>
</evidence>
<sequence>MPAEGAAARVHAVEIHQDEILTGEAVALDVQPLGYFLRALGVLIDMILGVVVFVLFALVSSWLIAQGLLDAAAVPILTIGLIAAVTVVIPTVVETASRGRSLGKLAVGGRIVRADGGATGFRHALIRALVGVFELWFTVGAVAALVGAFTPRSQRLGDLLAGTYSERTRTPRLPAYAPGVPPVLSGWAAGADVARLPDRLARRVAQFVDQAHNLQPAPRMRVAASLAEEVAPLVSPVPAVDPETFLRAVVAVRRDRELRALQLEAQRVASLTNATSDVPRDFPER</sequence>
<keyword evidence="3 5" id="KW-1133">Transmembrane helix</keyword>
<evidence type="ECO:0000259" key="6">
    <source>
        <dbReference type="Pfam" id="PF06271"/>
    </source>
</evidence>
<keyword evidence="2 5" id="KW-0812">Transmembrane</keyword>
<feature type="domain" description="RDD" evidence="6">
    <location>
        <begin position="38"/>
        <end position="162"/>
    </location>
</feature>
<accession>A0ABP5BMZ8</accession>
<gene>
    <name evidence="7" type="ORF">GCM10009776_05390</name>
</gene>
<organism evidence="7 8">
    <name type="scientific">Microbacterium deminutum</name>
    <dbReference type="NCBI Taxonomy" id="344164"/>
    <lineage>
        <taxon>Bacteria</taxon>
        <taxon>Bacillati</taxon>
        <taxon>Actinomycetota</taxon>
        <taxon>Actinomycetes</taxon>
        <taxon>Micrococcales</taxon>
        <taxon>Microbacteriaceae</taxon>
        <taxon>Microbacterium</taxon>
    </lineage>
</organism>
<dbReference type="EMBL" id="BAAAOG010000001">
    <property type="protein sequence ID" value="GAA1946228.1"/>
    <property type="molecule type" value="Genomic_DNA"/>
</dbReference>
<evidence type="ECO:0000256" key="1">
    <source>
        <dbReference type="ARBA" id="ARBA00004141"/>
    </source>
</evidence>
<reference evidence="8" key="1">
    <citation type="journal article" date="2019" name="Int. J. Syst. Evol. Microbiol.">
        <title>The Global Catalogue of Microorganisms (GCM) 10K type strain sequencing project: providing services to taxonomists for standard genome sequencing and annotation.</title>
        <authorList>
            <consortium name="The Broad Institute Genomics Platform"/>
            <consortium name="The Broad Institute Genome Sequencing Center for Infectious Disease"/>
            <person name="Wu L."/>
            <person name="Ma J."/>
        </authorList>
    </citation>
    <scope>NUCLEOTIDE SEQUENCE [LARGE SCALE GENOMIC DNA]</scope>
    <source>
        <strain evidence="8">JCM 14901</strain>
    </source>
</reference>
<name>A0ABP5BMZ8_9MICO</name>